<evidence type="ECO:0000256" key="3">
    <source>
        <dbReference type="ARBA" id="ARBA00022989"/>
    </source>
</evidence>
<dbReference type="PANTHER" id="PTHR15549">
    <property type="entry name" value="PAIRED IMMUNOGLOBULIN-LIKE TYPE 2 RECEPTOR"/>
    <property type="match status" value="1"/>
</dbReference>
<dbReference type="STRING" id="1081109.A0A167YK57"/>
<keyword evidence="7" id="KW-0732">Signal</keyword>
<keyword evidence="3 6" id="KW-1133">Transmembrane helix</keyword>
<evidence type="ECO:0000256" key="1">
    <source>
        <dbReference type="ARBA" id="ARBA00004167"/>
    </source>
</evidence>
<organism evidence="8 9">
    <name type="scientific">Moelleriella libera RCEF 2490</name>
    <dbReference type="NCBI Taxonomy" id="1081109"/>
    <lineage>
        <taxon>Eukaryota</taxon>
        <taxon>Fungi</taxon>
        <taxon>Dikarya</taxon>
        <taxon>Ascomycota</taxon>
        <taxon>Pezizomycotina</taxon>
        <taxon>Sordariomycetes</taxon>
        <taxon>Hypocreomycetidae</taxon>
        <taxon>Hypocreales</taxon>
        <taxon>Clavicipitaceae</taxon>
        <taxon>Moelleriella</taxon>
    </lineage>
</organism>
<proteinExistence type="predicted"/>
<dbReference type="InterPro" id="IPR051694">
    <property type="entry name" value="Immunoregulatory_rcpt-like"/>
</dbReference>
<evidence type="ECO:0000256" key="6">
    <source>
        <dbReference type="SAM" id="Phobius"/>
    </source>
</evidence>
<name>A0A167YK57_9HYPO</name>
<dbReference type="GO" id="GO:0071944">
    <property type="term" value="C:cell periphery"/>
    <property type="evidence" value="ECO:0007669"/>
    <property type="project" value="UniProtKB-ARBA"/>
</dbReference>
<evidence type="ECO:0000256" key="5">
    <source>
        <dbReference type="SAM" id="MobiDB-lite"/>
    </source>
</evidence>
<gene>
    <name evidence="8" type="ORF">AAL_06690</name>
</gene>
<evidence type="ECO:0000256" key="7">
    <source>
        <dbReference type="SAM" id="SignalP"/>
    </source>
</evidence>
<dbReference type="Proteomes" id="UP000078544">
    <property type="component" value="Unassembled WGS sequence"/>
</dbReference>
<feature type="signal peptide" evidence="7">
    <location>
        <begin position="1"/>
        <end position="32"/>
    </location>
</feature>
<feature type="region of interest" description="Disordered" evidence="5">
    <location>
        <begin position="129"/>
        <end position="165"/>
    </location>
</feature>
<feature type="compositionally biased region" description="Polar residues" evidence="5">
    <location>
        <begin position="221"/>
        <end position="234"/>
    </location>
</feature>
<feature type="compositionally biased region" description="Polar residues" evidence="5">
    <location>
        <begin position="247"/>
        <end position="257"/>
    </location>
</feature>
<dbReference type="OrthoDB" id="5311469at2759"/>
<feature type="compositionally biased region" description="Polar residues" evidence="5">
    <location>
        <begin position="277"/>
        <end position="294"/>
    </location>
</feature>
<dbReference type="GO" id="GO:0016020">
    <property type="term" value="C:membrane"/>
    <property type="evidence" value="ECO:0007669"/>
    <property type="project" value="UniProtKB-SubCell"/>
</dbReference>
<feature type="chain" id="PRO_5007894740" description="Extracellular membrane protein, CFEM domain protein" evidence="7">
    <location>
        <begin position="33"/>
        <end position="326"/>
    </location>
</feature>
<accession>A0A167YK57</accession>
<feature type="region of interest" description="Disordered" evidence="5">
    <location>
        <begin position="216"/>
        <end position="326"/>
    </location>
</feature>
<feature type="transmembrane region" description="Helical" evidence="6">
    <location>
        <begin position="171"/>
        <end position="195"/>
    </location>
</feature>
<evidence type="ECO:0008006" key="10">
    <source>
        <dbReference type="Google" id="ProtNLM"/>
    </source>
</evidence>
<keyword evidence="2 6" id="KW-0812">Transmembrane</keyword>
<dbReference type="AlphaFoldDB" id="A0A167YK57"/>
<keyword evidence="9" id="KW-1185">Reference proteome</keyword>
<evidence type="ECO:0000256" key="2">
    <source>
        <dbReference type="ARBA" id="ARBA00022692"/>
    </source>
</evidence>
<dbReference type="EMBL" id="AZGY01000018">
    <property type="protein sequence ID" value="KZZ91454.1"/>
    <property type="molecule type" value="Genomic_DNA"/>
</dbReference>
<evidence type="ECO:0000256" key="4">
    <source>
        <dbReference type="ARBA" id="ARBA00023136"/>
    </source>
</evidence>
<protein>
    <recommendedName>
        <fullName evidence="10">Extracellular membrane protein, CFEM domain protein</fullName>
    </recommendedName>
</protein>
<reference evidence="8 9" key="1">
    <citation type="journal article" date="2016" name="Genome Biol. Evol.">
        <title>Divergent and convergent evolution of fungal pathogenicity.</title>
        <authorList>
            <person name="Shang Y."/>
            <person name="Xiao G."/>
            <person name="Zheng P."/>
            <person name="Cen K."/>
            <person name="Zhan S."/>
            <person name="Wang C."/>
        </authorList>
    </citation>
    <scope>NUCLEOTIDE SEQUENCE [LARGE SCALE GENOMIC DNA]</scope>
    <source>
        <strain evidence="8 9">RCEF 2490</strain>
    </source>
</reference>
<comment type="subcellular location">
    <subcellularLocation>
        <location evidence="1">Membrane</location>
        <topology evidence="1">Single-pass membrane protein</topology>
    </subcellularLocation>
</comment>
<comment type="caution">
    <text evidence="8">The sequence shown here is derived from an EMBL/GenBank/DDBJ whole genome shotgun (WGS) entry which is preliminary data.</text>
</comment>
<evidence type="ECO:0000313" key="8">
    <source>
        <dbReference type="EMBL" id="KZZ91454.1"/>
    </source>
</evidence>
<sequence>MAARRSRPPSWATSTRTTTVLLCLLAPTLVLAFDSDFSFYPPKSQPCLNAASKKSGCTGADVTALNKCLCSDGGNFITETARCLVKQSKSDLRPVYSTMSDACSTSKTPITVTFNEFISAANDALTTTTATTTTTRTSTSTTSRVTTTSSSTASVTSAPAPATSRGLSKGAIIGIAVGAAVVGISATAGLIMYFIRRRRRRRAEYEAHPMLAQTEYFDPNAPTTFPPTESSPHTGQVGYDSKPAWTASPSPGSQSPGNYWVGQKSPAPQAAAYMSPPLSQQHMQPAFTNQSVPQTYELDGATAPQRPPAGAVEMEGSQPSIRPGAY</sequence>
<evidence type="ECO:0000313" key="9">
    <source>
        <dbReference type="Proteomes" id="UP000078544"/>
    </source>
</evidence>
<keyword evidence="4 6" id="KW-0472">Membrane</keyword>